<dbReference type="Proteomes" id="UP000198677">
    <property type="component" value="Unassembled WGS sequence"/>
</dbReference>
<dbReference type="InterPro" id="IPR036388">
    <property type="entry name" value="WH-like_DNA-bd_sf"/>
</dbReference>
<dbReference type="InterPro" id="IPR058852">
    <property type="entry name" value="HTH_77"/>
</dbReference>
<dbReference type="Pfam" id="PF25872">
    <property type="entry name" value="HTH_77"/>
    <property type="match status" value="1"/>
</dbReference>
<evidence type="ECO:0000313" key="5">
    <source>
        <dbReference type="EMBL" id="SEL92290.1"/>
    </source>
</evidence>
<dbReference type="InterPro" id="IPR027417">
    <property type="entry name" value="P-loop_NTPase"/>
</dbReference>
<comment type="similarity">
    <text evidence="1">Belongs to the AfsR/DnrI/RedD regulatory family.</text>
</comment>
<dbReference type="Gene3D" id="3.40.50.300">
    <property type="entry name" value="P-loop containing nucleotide triphosphate hydrolases"/>
    <property type="match status" value="1"/>
</dbReference>
<gene>
    <name evidence="5" type="ORF">SAMN05444583_11770</name>
</gene>
<dbReference type="Gene3D" id="1.25.40.10">
    <property type="entry name" value="Tetratricopeptide repeat domain"/>
    <property type="match status" value="2"/>
</dbReference>
<organism evidence="5 6">
    <name type="scientific">Rhodococcus maanshanensis</name>
    <dbReference type="NCBI Taxonomy" id="183556"/>
    <lineage>
        <taxon>Bacteria</taxon>
        <taxon>Bacillati</taxon>
        <taxon>Actinomycetota</taxon>
        <taxon>Actinomycetes</taxon>
        <taxon>Mycobacteriales</taxon>
        <taxon>Nocardiaceae</taxon>
        <taxon>Rhodococcus</taxon>
    </lineage>
</organism>
<protein>
    <submittedName>
        <fullName evidence="5">Predicted ATPase</fullName>
    </submittedName>
</protein>
<keyword evidence="2 3" id="KW-0238">DNA-binding</keyword>
<dbReference type="Gene3D" id="1.10.10.10">
    <property type="entry name" value="Winged helix-like DNA-binding domain superfamily/Winged helix DNA-binding domain"/>
    <property type="match status" value="1"/>
</dbReference>
<feature type="domain" description="OmpR/PhoB-type" evidence="4">
    <location>
        <begin position="1"/>
        <end position="99"/>
    </location>
</feature>
<dbReference type="PANTHER" id="PTHR47691:SF3">
    <property type="entry name" value="HTH-TYPE TRANSCRIPTIONAL REGULATOR RV0890C-RELATED"/>
    <property type="match status" value="1"/>
</dbReference>
<dbReference type="OrthoDB" id="9812579at2"/>
<dbReference type="InterPro" id="IPR016032">
    <property type="entry name" value="Sig_transdc_resp-reg_C-effctor"/>
</dbReference>
<evidence type="ECO:0000313" key="6">
    <source>
        <dbReference type="Proteomes" id="UP000198677"/>
    </source>
</evidence>
<dbReference type="InterPro" id="IPR011990">
    <property type="entry name" value="TPR-like_helical_dom_sf"/>
</dbReference>
<dbReference type="SMART" id="SM00862">
    <property type="entry name" value="Trans_reg_C"/>
    <property type="match status" value="1"/>
</dbReference>
<dbReference type="Pfam" id="PF00486">
    <property type="entry name" value="Trans_reg_C"/>
    <property type="match status" value="1"/>
</dbReference>
<dbReference type="PROSITE" id="PS51755">
    <property type="entry name" value="OMPR_PHOB"/>
    <property type="match status" value="1"/>
</dbReference>
<reference evidence="6" key="1">
    <citation type="submission" date="2016-10" db="EMBL/GenBank/DDBJ databases">
        <authorList>
            <person name="Varghese N."/>
            <person name="Submissions S."/>
        </authorList>
    </citation>
    <scope>NUCLEOTIDE SEQUENCE [LARGE SCALE GENOMIC DNA]</scope>
    <source>
        <strain evidence="6">DSM 44675</strain>
    </source>
</reference>
<sequence>MPEGLELRVLGPVAALRDGRPIDLGGARQRALLAALVLAYPYSVSSERLLAQVWHDLDQPKLSSLHVAISKLRDLLSPDRARRADGVLVRDGSRYLLAAERGSVDVARFEELVRLGAEVADTSADGAAAAYLEALSLWRGSPYADIAGSEFTAPEIARLTAIHVAARRSLLEMGLRRERFAEVAAEAEAMTAEHPLDERVWEILVLALYRGGRQSDALAALRRIRAILDDELGIDPGVGLRQLEAAVLAQDAALHGQAATPSTEFDLTRASNLPSPRSLLVGRAADIESVTAALCEHPVVTLVGPGGVGKTRLAIEVARRRRDGDGPWMVDLGALTDGALIVPAVASALGLPGVGSAEHLAGVLAGRTMLMILDNCEHVIADAAALAATLAARCPRVRLLATSREPLDVDGEALHEVSPLVPDEARDLFAARAGGVVPGWTLDESNAPTVRTICAELDGIPLGIELATAQLRVLSERQIADGLGDRFTLLRGGSRSAPPRQRRLADTIDWSYRLLDDEEAELLRRVAAFADSFDIGGAAAVTGAQSAVASVQPVTALVRRSLLTVLPGTSPRRYRMLQTIKHFAWQRSDPAERELSEARHRTHVLARVSARQSALYGAKSAEVMRELSADQAEHRAALVSALAAGEAHYALELAGGLYWFWYRMGRIGEGLGFLQSALDAVAADPSPPEPRLFARAMAGVASLTYLTGNRAAASDAARESAAAWEAAGDLAEAARLRAWCGYFLSMDGNLDAGLDLVREGAATAHALGSGFAEADARMVLGMVLRNDGRPQEARAELETAIAVAERIGNAWSVSSSTWALMKTSMDAGDVSSAMSAARHMQSVLEEDGDVTSWLVLMHTSAAVLAGAGHPVEAAVLAGAVQSLGGRIGFLPEGMDPIDGPREAAAVRDALSAREYARHTARGAGLDRAQINALLSDLVGESAASRP</sequence>
<dbReference type="Pfam" id="PF03704">
    <property type="entry name" value="BTAD"/>
    <property type="match status" value="1"/>
</dbReference>
<dbReference type="CDD" id="cd15831">
    <property type="entry name" value="BTAD"/>
    <property type="match status" value="1"/>
</dbReference>
<dbReference type="RefSeq" id="WP_072752216.1">
    <property type="nucleotide sequence ID" value="NZ_FOAW01000017.1"/>
</dbReference>
<proteinExistence type="inferred from homology"/>
<dbReference type="SUPFAM" id="SSF46894">
    <property type="entry name" value="C-terminal effector domain of the bipartite response regulators"/>
    <property type="match status" value="1"/>
</dbReference>
<dbReference type="InterPro" id="IPR005158">
    <property type="entry name" value="BTAD"/>
</dbReference>
<name>A0A1H7U5E0_9NOCA</name>
<dbReference type="GO" id="GO:0006355">
    <property type="term" value="P:regulation of DNA-templated transcription"/>
    <property type="evidence" value="ECO:0007669"/>
    <property type="project" value="InterPro"/>
</dbReference>
<dbReference type="SUPFAM" id="SSF52540">
    <property type="entry name" value="P-loop containing nucleoside triphosphate hydrolases"/>
    <property type="match status" value="1"/>
</dbReference>
<dbReference type="PRINTS" id="PR00364">
    <property type="entry name" value="DISEASERSIST"/>
</dbReference>
<dbReference type="SUPFAM" id="SSF48452">
    <property type="entry name" value="TPR-like"/>
    <property type="match status" value="2"/>
</dbReference>
<accession>A0A1H7U5E0</accession>
<dbReference type="PANTHER" id="PTHR47691">
    <property type="entry name" value="REGULATOR-RELATED"/>
    <property type="match status" value="1"/>
</dbReference>
<dbReference type="GO" id="GO:0000160">
    <property type="term" value="P:phosphorelay signal transduction system"/>
    <property type="evidence" value="ECO:0007669"/>
    <property type="project" value="InterPro"/>
</dbReference>
<keyword evidence="6" id="KW-1185">Reference proteome</keyword>
<dbReference type="AlphaFoldDB" id="A0A1H7U5E0"/>
<evidence type="ECO:0000259" key="4">
    <source>
        <dbReference type="PROSITE" id="PS51755"/>
    </source>
</evidence>
<dbReference type="SMART" id="SM01043">
    <property type="entry name" value="BTAD"/>
    <property type="match status" value="1"/>
</dbReference>
<evidence type="ECO:0000256" key="1">
    <source>
        <dbReference type="ARBA" id="ARBA00005820"/>
    </source>
</evidence>
<dbReference type="EMBL" id="FOAW01000017">
    <property type="protein sequence ID" value="SEL92290.1"/>
    <property type="molecule type" value="Genomic_DNA"/>
</dbReference>
<evidence type="ECO:0000256" key="3">
    <source>
        <dbReference type="PROSITE-ProRule" id="PRU01091"/>
    </source>
</evidence>
<evidence type="ECO:0000256" key="2">
    <source>
        <dbReference type="ARBA" id="ARBA00023125"/>
    </source>
</evidence>
<feature type="DNA-binding region" description="OmpR/PhoB-type" evidence="3">
    <location>
        <begin position="1"/>
        <end position="99"/>
    </location>
</feature>
<dbReference type="GO" id="GO:0003677">
    <property type="term" value="F:DNA binding"/>
    <property type="evidence" value="ECO:0007669"/>
    <property type="project" value="UniProtKB-UniRule"/>
</dbReference>
<dbReference type="InterPro" id="IPR001867">
    <property type="entry name" value="OmpR/PhoB-type_DNA-bd"/>
</dbReference>